<gene>
    <name evidence="2" type="ORF">V5799_020788</name>
</gene>
<name>A0AAQ4ET45_AMBAM</name>
<dbReference type="AlphaFoldDB" id="A0AAQ4ET45"/>
<evidence type="ECO:0000313" key="3">
    <source>
        <dbReference type="Proteomes" id="UP001321473"/>
    </source>
</evidence>
<accession>A0AAQ4ET45</accession>
<protein>
    <submittedName>
        <fullName evidence="2">Uncharacterized protein</fullName>
    </submittedName>
</protein>
<comment type="caution">
    <text evidence="2">The sequence shown here is derived from an EMBL/GenBank/DDBJ whole genome shotgun (WGS) entry which is preliminary data.</text>
</comment>
<feature type="region of interest" description="Disordered" evidence="1">
    <location>
        <begin position="63"/>
        <end position="85"/>
    </location>
</feature>
<reference evidence="2 3" key="1">
    <citation type="journal article" date="2023" name="Arcadia Sci">
        <title>De novo assembly of a long-read Amblyomma americanum tick genome.</title>
        <authorList>
            <person name="Chou S."/>
            <person name="Poskanzer K.E."/>
            <person name="Rollins M."/>
            <person name="Thuy-Boun P.S."/>
        </authorList>
    </citation>
    <scope>NUCLEOTIDE SEQUENCE [LARGE SCALE GENOMIC DNA]</scope>
    <source>
        <strain evidence="2">F_SG_1</strain>
        <tissue evidence="2">Salivary glands</tissue>
    </source>
</reference>
<dbReference type="EMBL" id="JARKHS020011383">
    <property type="protein sequence ID" value="KAK8777872.1"/>
    <property type="molecule type" value="Genomic_DNA"/>
</dbReference>
<proteinExistence type="predicted"/>
<evidence type="ECO:0000313" key="2">
    <source>
        <dbReference type="EMBL" id="KAK8777872.1"/>
    </source>
</evidence>
<keyword evidence="3" id="KW-1185">Reference proteome</keyword>
<sequence length="216" mass="23434">MTCVPLGLATEDHWGASYIETSPIEMYVVSYLLARRDFDARARTNSSTLAVAMQPMLEALEKGNAPGTSRECQHRPPPHGLRTSDLLGNEEVSSEKACFLVLGKGDSLLDMAFEPRVSFQVRRPSVARRCSRRPLMSSVIVPELIWALPPEPTLNCAVLSTGILGGAGSDVQPPLLFVTQSEEHLKRVDVLACRDSEVVVAIMDETAAGTLASFVP</sequence>
<dbReference type="Proteomes" id="UP001321473">
    <property type="component" value="Unassembled WGS sequence"/>
</dbReference>
<evidence type="ECO:0000256" key="1">
    <source>
        <dbReference type="SAM" id="MobiDB-lite"/>
    </source>
</evidence>
<organism evidence="2 3">
    <name type="scientific">Amblyomma americanum</name>
    <name type="common">Lone star tick</name>
    <dbReference type="NCBI Taxonomy" id="6943"/>
    <lineage>
        <taxon>Eukaryota</taxon>
        <taxon>Metazoa</taxon>
        <taxon>Ecdysozoa</taxon>
        <taxon>Arthropoda</taxon>
        <taxon>Chelicerata</taxon>
        <taxon>Arachnida</taxon>
        <taxon>Acari</taxon>
        <taxon>Parasitiformes</taxon>
        <taxon>Ixodida</taxon>
        <taxon>Ixodoidea</taxon>
        <taxon>Ixodidae</taxon>
        <taxon>Amblyomminae</taxon>
        <taxon>Amblyomma</taxon>
    </lineage>
</organism>